<evidence type="ECO:0000313" key="7">
    <source>
        <dbReference type="EMBL" id="SDU52146.1"/>
    </source>
</evidence>
<dbReference type="GO" id="GO:0071949">
    <property type="term" value="F:FAD binding"/>
    <property type="evidence" value="ECO:0007669"/>
    <property type="project" value="InterPro"/>
</dbReference>
<dbReference type="InterPro" id="IPR006094">
    <property type="entry name" value="Oxid_FAD_bind_N"/>
</dbReference>
<comment type="cofactor">
    <cofactor evidence="1">
        <name>FAD</name>
        <dbReference type="ChEBI" id="CHEBI:57692"/>
    </cofactor>
</comment>
<evidence type="ECO:0000259" key="6">
    <source>
        <dbReference type="PROSITE" id="PS51387"/>
    </source>
</evidence>
<evidence type="ECO:0000256" key="2">
    <source>
        <dbReference type="ARBA" id="ARBA00005466"/>
    </source>
</evidence>
<evidence type="ECO:0000256" key="3">
    <source>
        <dbReference type="ARBA" id="ARBA00022630"/>
    </source>
</evidence>
<evidence type="ECO:0000313" key="8">
    <source>
        <dbReference type="Proteomes" id="UP000182977"/>
    </source>
</evidence>
<dbReference type="InterPro" id="IPR016164">
    <property type="entry name" value="FAD-linked_Oxase-like_C"/>
</dbReference>
<dbReference type="SUPFAM" id="SSF56176">
    <property type="entry name" value="FAD-binding/transporter-associated domain-like"/>
    <property type="match status" value="1"/>
</dbReference>
<dbReference type="InterPro" id="IPR016169">
    <property type="entry name" value="FAD-bd_PCMH_sub2"/>
</dbReference>
<dbReference type="Gene3D" id="3.30.43.10">
    <property type="entry name" value="Uridine Diphospho-n-acetylenolpyruvylglucosamine Reductase, domain 2"/>
    <property type="match status" value="1"/>
</dbReference>
<evidence type="ECO:0000256" key="4">
    <source>
        <dbReference type="ARBA" id="ARBA00022827"/>
    </source>
</evidence>
<keyword evidence="5" id="KW-0560">Oxidoreductase</keyword>
<comment type="similarity">
    <text evidence="2">Belongs to the oxygen-dependent FAD-linked oxidoreductase family.</text>
</comment>
<organism evidence="7 8">
    <name type="scientific">Jiangella alkaliphila</name>
    <dbReference type="NCBI Taxonomy" id="419479"/>
    <lineage>
        <taxon>Bacteria</taxon>
        <taxon>Bacillati</taxon>
        <taxon>Actinomycetota</taxon>
        <taxon>Actinomycetes</taxon>
        <taxon>Jiangellales</taxon>
        <taxon>Jiangellaceae</taxon>
        <taxon>Jiangella</taxon>
    </lineage>
</organism>
<dbReference type="STRING" id="419479.SAMN04488563_2371"/>
<dbReference type="InterPro" id="IPR016167">
    <property type="entry name" value="FAD-bd_PCMH_sub1"/>
</dbReference>
<feature type="domain" description="FAD-binding PCMH-type" evidence="6">
    <location>
        <begin position="34"/>
        <end position="205"/>
    </location>
</feature>
<dbReference type="InterPro" id="IPR006093">
    <property type="entry name" value="Oxy_OxRdtase_FAD_BS"/>
</dbReference>
<dbReference type="InterPro" id="IPR016166">
    <property type="entry name" value="FAD-bd_PCMH"/>
</dbReference>
<name>A0A1H2J7J6_9ACTN</name>
<dbReference type="Gene3D" id="3.40.462.20">
    <property type="match status" value="1"/>
</dbReference>
<reference evidence="8" key="1">
    <citation type="submission" date="2016-10" db="EMBL/GenBank/DDBJ databases">
        <authorList>
            <person name="Varghese N."/>
            <person name="Submissions S."/>
        </authorList>
    </citation>
    <scope>NUCLEOTIDE SEQUENCE [LARGE SCALE GENOMIC DNA]</scope>
    <source>
        <strain evidence="8">DSM 45079</strain>
    </source>
</reference>
<gene>
    <name evidence="7" type="ORF">SAMN04488563_2371</name>
</gene>
<evidence type="ECO:0000256" key="5">
    <source>
        <dbReference type="ARBA" id="ARBA00023002"/>
    </source>
</evidence>
<dbReference type="Pfam" id="PF01565">
    <property type="entry name" value="FAD_binding_4"/>
    <property type="match status" value="1"/>
</dbReference>
<keyword evidence="4" id="KW-0274">FAD</keyword>
<dbReference type="RefSeq" id="WP_046770917.1">
    <property type="nucleotide sequence ID" value="NZ_LBMC01000037.1"/>
</dbReference>
<dbReference type="Pfam" id="PF08031">
    <property type="entry name" value="BBE"/>
    <property type="match status" value="1"/>
</dbReference>
<keyword evidence="3" id="KW-0285">Flavoprotein</keyword>
<dbReference type="PANTHER" id="PTHR42973:SF39">
    <property type="entry name" value="FAD-BINDING PCMH-TYPE DOMAIN-CONTAINING PROTEIN"/>
    <property type="match status" value="1"/>
</dbReference>
<dbReference type="PROSITE" id="PS51387">
    <property type="entry name" value="FAD_PCMH"/>
    <property type="match status" value="1"/>
</dbReference>
<dbReference type="InterPro" id="IPR050416">
    <property type="entry name" value="FAD-linked_Oxidoreductase"/>
</dbReference>
<dbReference type="Gene3D" id="3.30.465.10">
    <property type="match status" value="1"/>
</dbReference>
<protein>
    <submittedName>
        <fullName evidence="7">FAD/FMN-containing dehydrogenase</fullName>
    </submittedName>
</protein>
<keyword evidence="8" id="KW-1185">Reference proteome</keyword>
<dbReference type="OrthoDB" id="5169292at2"/>
<evidence type="ECO:0000256" key="1">
    <source>
        <dbReference type="ARBA" id="ARBA00001974"/>
    </source>
</evidence>
<dbReference type="PANTHER" id="PTHR42973">
    <property type="entry name" value="BINDING OXIDOREDUCTASE, PUTATIVE (AFU_ORTHOLOGUE AFUA_1G17690)-RELATED"/>
    <property type="match status" value="1"/>
</dbReference>
<dbReference type="AlphaFoldDB" id="A0A1H2J7J6"/>
<dbReference type="InterPro" id="IPR036318">
    <property type="entry name" value="FAD-bd_PCMH-like_sf"/>
</dbReference>
<dbReference type="InterPro" id="IPR012951">
    <property type="entry name" value="BBE"/>
</dbReference>
<accession>A0A1H2J7J6</accession>
<dbReference type="SUPFAM" id="SSF55103">
    <property type="entry name" value="FAD-linked oxidases, C-terminal domain"/>
    <property type="match status" value="1"/>
</dbReference>
<dbReference type="EMBL" id="LT629791">
    <property type="protein sequence ID" value="SDU52146.1"/>
    <property type="molecule type" value="Genomic_DNA"/>
</dbReference>
<dbReference type="GO" id="GO:0016491">
    <property type="term" value="F:oxidoreductase activity"/>
    <property type="evidence" value="ECO:0007669"/>
    <property type="project" value="UniProtKB-KW"/>
</dbReference>
<dbReference type="Proteomes" id="UP000182977">
    <property type="component" value="Chromosome I"/>
</dbReference>
<sequence>MSDTSTLYLSPPVDGELVRPGDDSYDAYRNAYQRHGHPALIVRAGSTDDVRRAVIAAREHDLVLSVRSGGHGGPGFATNDGGIVLDLGPLDDVEVLDAGRRLVRIGAGARWAGVTQALAPHGWSISSGDTTEVGVGGLILGGGMGWLVRQVGLTIDALVAAEVVTADGRVLRASAAEHPDLFWALRGGGGNFGVVTRFEVVAQPVPEVYSGTIAYPRSDAAAVLRGWRDVMRAAPDELTSMLVLLPEGMAPQALMIGVCVAHGDAAAAEKVVEPLLRLGAATPLDLKVRPYGDVLAPPPPAPPAGVPVLAKNRLTSVLSDELIDLYLAGLAGGPPVVGQVRALGGAVARVPGTATAFAYRDSEAMLSAVSLSPAPEARAAFDAYWATLAPHTRGAYGNLMSSLDPEDVAELYPPETRRRLVEAKRTYDPENLFRQNFNIPPEATP</sequence>
<proteinExistence type="inferred from homology"/>
<dbReference type="PROSITE" id="PS00862">
    <property type="entry name" value="OX2_COVAL_FAD"/>
    <property type="match status" value="1"/>
</dbReference>